<dbReference type="InterPro" id="IPR001208">
    <property type="entry name" value="MCM_dom"/>
</dbReference>
<keyword evidence="6 11" id="KW-0067">ATP-binding</keyword>
<dbReference type="FunFam" id="3.40.50.300:FF:000826">
    <property type="entry name" value="Replicative DNA helicase Mcm"/>
    <property type="match status" value="1"/>
</dbReference>
<dbReference type="PANTHER" id="PTHR11630:SF26">
    <property type="entry name" value="DNA REPLICATION LICENSING FACTOR MCM7"/>
    <property type="match status" value="1"/>
</dbReference>
<dbReference type="Gene3D" id="3.30.1640.10">
    <property type="entry name" value="mini-chromosome maintenance (MCM) complex, chain A, domain 1"/>
    <property type="match status" value="1"/>
</dbReference>
<dbReference type="PROSITE" id="PS50051">
    <property type="entry name" value="MCM_2"/>
    <property type="match status" value="1"/>
</dbReference>
<dbReference type="EC" id="3.6.4.12" evidence="12"/>
<evidence type="ECO:0000256" key="10">
    <source>
        <dbReference type="ARBA" id="ARBA00047995"/>
    </source>
</evidence>
<name>A0AAE1QQ88_9SOLA</name>
<keyword evidence="7 11" id="KW-0238">DNA-binding</keyword>
<dbReference type="Gene3D" id="2.20.28.10">
    <property type="match status" value="1"/>
</dbReference>
<dbReference type="SMART" id="SM00382">
    <property type="entry name" value="AAA"/>
    <property type="match status" value="1"/>
</dbReference>
<keyword evidence="9 12" id="KW-0131">Cell cycle</keyword>
<evidence type="ECO:0000256" key="8">
    <source>
        <dbReference type="ARBA" id="ARBA00023242"/>
    </source>
</evidence>
<comment type="subcellular location">
    <subcellularLocation>
        <location evidence="1 12">Nucleus</location>
    </subcellularLocation>
</comment>
<dbReference type="FunFam" id="2.20.28.10:FF:000004">
    <property type="entry name" value="DNA replication licensing factor MCM7"/>
    <property type="match status" value="1"/>
</dbReference>
<evidence type="ECO:0000256" key="3">
    <source>
        <dbReference type="ARBA" id="ARBA00022741"/>
    </source>
</evidence>
<dbReference type="GO" id="GO:0016787">
    <property type="term" value="F:hydrolase activity"/>
    <property type="evidence" value="ECO:0007669"/>
    <property type="project" value="UniProtKB-KW"/>
</dbReference>
<dbReference type="InterPro" id="IPR018525">
    <property type="entry name" value="MCM_CS"/>
</dbReference>
<dbReference type="InterPro" id="IPR027925">
    <property type="entry name" value="MCM_N"/>
</dbReference>
<dbReference type="GO" id="GO:0003697">
    <property type="term" value="F:single-stranded DNA binding"/>
    <property type="evidence" value="ECO:0007669"/>
    <property type="project" value="TreeGrafter"/>
</dbReference>
<dbReference type="GO" id="GO:0042555">
    <property type="term" value="C:MCM complex"/>
    <property type="evidence" value="ECO:0007669"/>
    <property type="project" value="InterPro"/>
</dbReference>
<dbReference type="GO" id="GO:0000727">
    <property type="term" value="P:double-strand break repair via break-induced replication"/>
    <property type="evidence" value="ECO:0007669"/>
    <property type="project" value="TreeGrafter"/>
</dbReference>
<evidence type="ECO:0000256" key="4">
    <source>
        <dbReference type="ARBA" id="ARBA00022801"/>
    </source>
</evidence>
<dbReference type="InterPro" id="IPR041562">
    <property type="entry name" value="MCM_lid"/>
</dbReference>
<dbReference type="SUPFAM" id="SSF52540">
    <property type="entry name" value="P-loop containing nucleoside triphosphate hydrolases"/>
    <property type="match status" value="1"/>
</dbReference>
<accession>A0AAE1QQ88</accession>
<organism evidence="14 15">
    <name type="scientific">Anisodus tanguticus</name>
    <dbReference type="NCBI Taxonomy" id="243964"/>
    <lineage>
        <taxon>Eukaryota</taxon>
        <taxon>Viridiplantae</taxon>
        <taxon>Streptophyta</taxon>
        <taxon>Embryophyta</taxon>
        <taxon>Tracheophyta</taxon>
        <taxon>Spermatophyta</taxon>
        <taxon>Magnoliopsida</taxon>
        <taxon>eudicotyledons</taxon>
        <taxon>Gunneridae</taxon>
        <taxon>Pentapetalae</taxon>
        <taxon>asterids</taxon>
        <taxon>lamiids</taxon>
        <taxon>Solanales</taxon>
        <taxon>Solanaceae</taxon>
        <taxon>Solanoideae</taxon>
        <taxon>Hyoscyameae</taxon>
        <taxon>Anisodus</taxon>
    </lineage>
</organism>
<evidence type="ECO:0000256" key="6">
    <source>
        <dbReference type="ARBA" id="ARBA00022840"/>
    </source>
</evidence>
<dbReference type="PRINTS" id="PR01657">
    <property type="entry name" value="MCMFAMILY"/>
</dbReference>
<evidence type="ECO:0000256" key="2">
    <source>
        <dbReference type="ARBA" id="ARBA00022705"/>
    </source>
</evidence>
<dbReference type="AlphaFoldDB" id="A0AAE1QQ88"/>
<evidence type="ECO:0000313" key="15">
    <source>
        <dbReference type="Proteomes" id="UP001291623"/>
    </source>
</evidence>
<dbReference type="GO" id="GO:0005524">
    <property type="term" value="F:ATP binding"/>
    <property type="evidence" value="ECO:0007669"/>
    <property type="project" value="UniProtKB-KW"/>
</dbReference>
<feature type="domain" description="MCM C-terminal AAA(+) ATPase" evidence="13">
    <location>
        <begin position="328"/>
        <end position="533"/>
    </location>
</feature>
<evidence type="ECO:0000256" key="12">
    <source>
        <dbReference type="RuleBase" id="RU365012"/>
    </source>
</evidence>
<dbReference type="Pfam" id="PF17207">
    <property type="entry name" value="MCM_OB"/>
    <property type="match status" value="1"/>
</dbReference>
<proteinExistence type="inferred from homology"/>
<keyword evidence="8 12" id="KW-0539">Nucleus</keyword>
<comment type="caution">
    <text evidence="14">The sequence shown here is derived from an EMBL/GenBank/DDBJ whole genome shotgun (WGS) entry which is preliminary data.</text>
</comment>
<dbReference type="PRINTS" id="PR01663">
    <property type="entry name" value="MCMPROTEIN7"/>
</dbReference>
<reference evidence="14" key="1">
    <citation type="submission" date="2023-12" db="EMBL/GenBank/DDBJ databases">
        <title>Genome assembly of Anisodus tanguticus.</title>
        <authorList>
            <person name="Wang Y.-J."/>
        </authorList>
    </citation>
    <scope>NUCLEOTIDE SEQUENCE</scope>
    <source>
        <strain evidence="14">KB-2021</strain>
        <tissue evidence="14">Leaf</tissue>
    </source>
</reference>
<dbReference type="SUPFAM" id="SSF50249">
    <property type="entry name" value="Nucleic acid-binding proteins"/>
    <property type="match status" value="1"/>
</dbReference>
<evidence type="ECO:0000256" key="1">
    <source>
        <dbReference type="ARBA" id="ARBA00004123"/>
    </source>
</evidence>
<evidence type="ECO:0000256" key="11">
    <source>
        <dbReference type="RuleBase" id="RU004070"/>
    </source>
</evidence>
<dbReference type="InterPro" id="IPR012340">
    <property type="entry name" value="NA-bd_OB-fold"/>
</dbReference>
<dbReference type="GO" id="GO:0000347">
    <property type="term" value="C:THO complex"/>
    <property type="evidence" value="ECO:0007669"/>
    <property type="project" value="UniProtKB-ARBA"/>
</dbReference>
<protein>
    <recommendedName>
        <fullName evidence="12">DNA replication licensing factor MCM7</fullName>
        <ecNumber evidence="12">3.6.4.12</ecNumber>
    </recommendedName>
</protein>
<keyword evidence="5 12" id="KW-0347">Helicase</keyword>
<dbReference type="GO" id="GO:0006270">
    <property type="term" value="P:DNA replication initiation"/>
    <property type="evidence" value="ECO:0007669"/>
    <property type="project" value="InterPro"/>
</dbReference>
<comment type="function">
    <text evidence="12">Acts as component of the MCM2-7 complex (MCM complex) which is the replicative helicase essential for 'once per cell cycle' DNA replication initiation and elongation in eukaryotic cells. The active ATPase sites in the MCM2-7 ring are formed through the interaction surfaces of two neighboring subunits such that a critical structure of a conserved arginine finger motif is provided in trans relative to the ATP-binding site of the Walker A box of the adjacent subunit. The six ATPase active sites, however, are likely to contribute differentially to the complex helicase activity.</text>
</comment>
<comment type="similarity">
    <text evidence="11">Belongs to the MCM family.</text>
</comment>
<sequence length="721" mass="81789">MSTARNYLEDLEKIKGFLSEKEYITQVMSLSSKEKSSIEINLDDVQKFDPVLCELIIRNSKRYLELFSSAVFNLLPNKLAEEDAKKDPLDIYIEQRFSQFLKAGENDEEQFFEKLPKSLIRRYNVNFYAPSSLIKPISIRELRSSKVGHLVTIKGIVTRITEVKPLLVCATYTCDQCGSETFQPLNGSEAFLPLEKCISEECKQKNAHGRLYFQTRASRFVKFQEIKIQEHSDQVPVGNIPRSLHVIAKNDLTRVVFPGDHVGVTGIFLPSLKSGYKQIVGGLISETYLDAHKITKMNKNEETEEISTEEECLTQEEADHLLMSEDNIYSKLASSIAPEIYGHEDLKKALLLLLVGGIDRSPNGMKIRGNINICMFGDPGVAKSQLLGFINRMSSRSQYTTGRGISGVGLTASVTKDQVTGEMILEGGALVLADKGICCIDEFDKMADSDKVAIHEVMEQQTISIAKAGILTTLNARVSILAAANPIYGKYDLKKSIQQNIELPAALLSRFDLIWLITDAPNSEFDRRLAEHITEIHMKETEVLNHQQISALDMKMMRKYIALCKKKNPLIPQYLTDHIVDAYIEMRRESRNNKYLSTFTSPRTLLAVLRLSTALARLRLSDQVEKDDVDEAIRLIEMSKSSLFSEASDERNADMRALKNNKKIFKIISESLEPNQIEIDMAYIKNKCLSKGFTEDEFEETLEEYEELNIWQYNQEKIIFT</sequence>
<evidence type="ECO:0000256" key="9">
    <source>
        <dbReference type="ARBA" id="ARBA00023306"/>
    </source>
</evidence>
<keyword evidence="2 12" id="KW-0235">DNA replication</keyword>
<gene>
    <name evidence="12" type="primary">MCM7</name>
    <name evidence="14" type="ORF">RND71_043262</name>
</gene>
<keyword evidence="4 12" id="KW-0378">Hydrolase</keyword>
<evidence type="ECO:0000256" key="7">
    <source>
        <dbReference type="ARBA" id="ARBA00023125"/>
    </source>
</evidence>
<dbReference type="Pfam" id="PF17855">
    <property type="entry name" value="MCM_lid"/>
    <property type="match status" value="1"/>
</dbReference>
<dbReference type="InterPro" id="IPR031327">
    <property type="entry name" value="MCM"/>
</dbReference>
<dbReference type="GO" id="GO:0006271">
    <property type="term" value="P:DNA strand elongation involved in DNA replication"/>
    <property type="evidence" value="ECO:0007669"/>
    <property type="project" value="TreeGrafter"/>
</dbReference>
<dbReference type="EMBL" id="JAVYJV010000041">
    <property type="protein sequence ID" value="KAK4337264.1"/>
    <property type="molecule type" value="Genomic_DNA"/>
</dbReference>
<dbReference type="Pfam" id="PF24901">
    <property type="entry name" value="WHD_MCM7"/>
    <property type="match status" value="1"/>
</dbReference>
<dbReference type="Proteomes" id="UP001291623">
    <property type="component" value="Unassembled WGS sequence"/>
</dbReference>
<dbReference type="PROSITE" id="PS00847">
    <property type="entry name" value="MCM_1"/>
    <property type="match status" value="1"/>
</dbReference>
<dbReference type="InterPro" id="IPR033762">
    <property type="entry name" value="MCM_OB"/>
</dbReference>
<evidence type="ECO:0000259" key="13">
    <source>
        <dbReference type="PROSITE" id="PS50051"/>
    </source>
</evidence>
<dbReference type="SMART" id="SM00350">
    <property type="entry name" value="MCM"/>
    <property type="match status" value="1"/>
</dbReference>
<dbReference type="InterPro" id="IPR008050">
    <property type="entry name" value="MCM7"/>
</dbReference>
<dbReference type="CDD" id="cd17758">
    <property type="entry name" value="MCM7"/>
    <property type="match status" value="1"/>
</dbReference>
<keyword evidence="3 11" id="KW-0547">Nucleotide-binding</keyword>
<keyword evidence="15" id="KW-1185">Reference proteome</keyword>
<dbReference type="PANTHER" id="PTHR11630">
    <property type="entry name" value="DNA REPLICATION LICENSING FACTOR MCM FAMILY MEMBER"/>
    <property type="match status" value="1"/>
</dbReference>
<dbReference type="InterPro" id="IPR027417">
    <property type="entry name" value="P-loop_NTPase"/>
</dbReference>
<dbReference type="Gene3D" id="3.40.50.300">
    <property type="entry name" value="P-loop containing nucleotide triphosphate hydrolases"/>
    <property type="match status" value="1"/>
</dbReference>
<dbReference type="InterPro" id="IPR003593">
    <property type="entry name" value="AAA+_ATPase"/>
</dbReference>
<dbReference type="Pfam" id="PF14551">
    <property type="entry name" value="MCM_N"/>
    <property type="match status" value="1"/>
</dbReference>
<evidence type="ECO:0000256" key="5">
    <source>
        <dbReference type="ARBA" id="ARBA00022806"/>
    </source>
</evidence>
<dbReference type="GO" id="GO:0017116">
    <property type="term" value="F:single-stranded DNA helicase activity"/>
    <property type="evidence" value="ECO:0007669"/>
    <property type="project" value="TreeGrafter"/>
</dbReference>
<evidence type="ECO:0000313" key="14">
    <source>
        <dbReference type="EMBL" id="KAK4337264.1"/>
    </source>
</evidence>
<dbReference type="Gene3D" id="2.40.50.140">
    <property type="entry name" value="Nucleic acid-binding proteins"/>
    <property type="match status" value="1"/>
</dbReference>
<comment type="catalytic activity">
    <reaction evidence="10 12">
        <text>ATP + H2O = ADP + phosphate + H(+)</text>
        <dbReference type="Rhea" id="RHEA:13065"/>
        <dbReference type="ChEBI" id="CHEBI:15377"/>
        <dbReference type="ChEBI" id="CHEBI:15378"/>
        <dbReference type="ChEBI" id="CHEBI:30616"/>
        <dbReference type="ChEBI" id="CHEBI:43474"/>
        <dbReference type="ChEBI" id="CHEBI:456216"/>
        <dbReference type="EC" id="3.6.4.12"/>
    </reaction>
</comment>
<dbReference type="Pfam" id="PF00493">
    <property type="entry name" value="MCM"/>
    <property type="match status" value="1"/>
</dbReference>